<reference evidence="1" key="1">
    <citation type="submission" date="2014-12" db="EMBL/GenBank/DDBJ databases">
        <title>Insight into the proteome of Arion vulgaris.</title>
        <authorList>
            <person name="Aradska J."/>
            <person name="Bulat T."/>
            <person name="Smidak R."/>
            <person name="Sarate P."/>
            <person name="Gangsoo J."/>
            <person name="Sialana F."/>
            <person name="Bilban M."/>
            <person name="Lubec G."/>
        </authorList>
    </citation>
    <scope>NUCLEOTIDE SEQUENCE</scope>
    <source>
        <tissue evidence="1">Skin</tissue>
    </source>
</reference>
<feature type="non-terminal residue" evidence="1">
    <location>
        <position position="1"/>
    </location>
</feature>
<dbReference type="AlphaFoldDB" id="A0A0B6ZRP0"/>
<gene>
    <name evidence="1" type="primary">ORF76660</name>
</gene>
<accession>A0A0B6ZRP0</accession>
<sequence>PIPPRSSLVFNVIRVSIQGISPINSCAKALLALLRCSNHYSTSEVNPRKQQWQQQLLQQPQPALQHNRAC</sequence>
<name>A0A0B6ZRP0_9EUPU</name>
<evidence type="ECO:0000313" key="1">
    <source>
        <dbReference type="EMBL" id="CEK71032.1"/>
    </source>
</evidence>
<protein>
    <submittedName>
        <fullName evidence="1">Uncharacterized protein</fullName>
    </submittedName>
</protein>
<proteinExistence type="predicted"/>
<organism evidence="1">
    <name type="scientific">Arion vulgaris</name>
    <dbReference type="NCBI Taxonomy" id="1028688"/>
    <lineage>
        <taxon>Eukaryota</taxon>
        <taxon>Metazoa</taxon>
        <taxon>Spiralia</taxon>
        <taxon>Lophotrochozoa</taxon>
        <taxon>Mollusca</taxon>
        <taxon>Gastropoda</taxon>
        <taxon>Heterobranchia</taxon>
        <taxon>Euthyneura</taxon>
        <taxon>Panpulmonata</taxon>
        <taxon>Eupulmonata</taxon>
        <taxon>Stylommatophora</taxon>
        <taxon>Helicina</taxon>
        <taxon>Arionoidea</taxon>
        <taxon>Arionidae</taxon>
        <taxon>Arion</taxon>
    </lineage>
</organism>
<dbReference type="EMBL" id="HACG01024167">
    <property type="protein sequence ID" value="CEK71032.1"/>
    <property type="molecule type" value="Transcribed_RNA"/>
</dbReference>